<evidence type="ECO:0000256" key="5">
    <source>
        <dbReference type="ARBA" id="ARBA00022777"/>
    </source>
</evidence>
<dbReference type="PROSITE" id="PS00107">
    <property type="entry name" value="PROTEIN_KINASE_ATP"/>
    <property type="match status" value="1"/>
</dbReference>
<feature type="region of interest" description="Disordered" evidence="8">
    <location>
        <begin position="375"/>
        <end position="416"/>
    </location>
</feature>
<dbReference type="Gene3D" id="1.10.510.10">
    <property type="entry name" value="Transferase(Phosphotransferase) domain 1"/>
    <property type="match status" value="1"/>
</dbReference>
<evidence type="ECO:0000256" key="7">
    <source>
        <dbReference type="PROSITE-ProRule" id="PRU10141"/>
    </source>
</evidence>
<dbReference type="Pfam" id="PF00069">
    <property type="entry name" value="Pkinase"/>
    <property type="match status" value="1"/>
</dbReference>
<dbReference type="InterPro" id="IPR015943">
    <property type="entry name" value="WD40/YVTN_repeat-like_dom_sf"/>
</dbReference>
<keyword evidence="12" id="KW-1185">Reference proteome</keyword>
<dbReference type="EC" id="2.7.11.1" evidence="1"/>
<evidence type="ECO:0000256" key="4">
    <source>
        <dbReference type="ARBA" id="ARBA00022741"/>
    </source>
</evidence>
<dbReference type="EMBL" id="AP019860">
    <property type="protein sequence ID" value="BBM82899.1"/>
    <property type="molecule type" value="Genomic_DNA"/>
</dbReference>
<feature type="compositionally biased region" description="Basic and acidic residues" evidence="8">
    <location>
        <begin position="387"/>
        <end position="416"/>
    </location>
</feature>
<evidence type="ECO:0000313" key="11">
    <source>
        <dbReference type="EMBL" id="BBM82899.1"/>
    </source>
</evidence>
<feature type="binding site" evidence="7">
    <location>
        <position position="87"/>
    </location>
    <ligand>
        <name>ATP</name>
        <dbReference type="ChEBI" id="CHEBI:30616"/>
    </ligand>
</feature>
<dbReference type="PROSITE" id="PS00108">
    <property type="entry name" value="PROTEIN_KINASE_ST"/>
    <property type="match status" value="1"/>
</dbReference>
<keyword evidence="3" id="KW-0808">Transferase</keyword>
<keyword evidence="9" id="KW-0812">Transmembrane</keyword>
<keyword evidence="5 11" id="KW-0418">Kinase</keyword>
<dbReference type="SMART" id="SM00220">
    <property type="entry name" value="S_TKc"/>
    <property type="match status" value="1"/>
</dbReference>
<dbReference type="PANTHER" id="PTHR43289:SF6">
    <property type="entry name" value="SERINE_THREONINE-PROTEIN KINASE NEKL-3"/>
    <property type="match status" value="1"/>
</dbReference>
<keyword evidence="2" id="KW-0723">Serine/threonine-protein kinase</keyword>
<name>A0A5S9F2W2_UABAM</name>
<dbReference type="InterPro" id="IPR000719">
    <property type="entry name" value="Prot_kinase_dom"/>
</dbReference>
<dbReference type="InterPro" id="IPR011009">
    <property type="entry name" value="Kinase-like_dom_sf"/>
</dbReference>
<keyword evidence="4 7" id="KW-0547">Nucleotide-binding</keyword>
<evidence type="ECO:0000259" key="10">
    <source>
        <dbReference type="PROSITE" id="PS50011"/>
    </source>
</evidence>
<dbReference type="InterPro" id="IPR017441">
    <property type="entry name" value="Protein_kinase_ATP_BS"/>
</dbReference>
<feature type="domain" description="Protein kinase" evidence="10">
    <location>
        <begin position="58"/>
        <end position="313"/>
    </location>
</feature>
<evidence type="ECO:0000256" key="3">
    <source>
        <dbReference type="ARBA" id="ARBA00022679"/>
    </source>
</evidence>
<dbReference type="PROSITE" id="PS50011">
    <property type="entry name" value="PROTEIN_KINASE_DOM"/>
    <property type="match status" value="1"/>
</dbReference>
<dbReference type="AlphaFoldDB" id="A0A5S9F2W2"/>
<dbReference type="GO" id="GO:0004674">
    <property type="term" value="F:protein serine/threonine kinase activity"/>
    <property type="evidence" value="ECO:0007669"/>
    <property type="project" value="UniProtKB-KW"/>
</dbReference>
<dbReference type="PANTHER" id="PTHR43289">
    <property type="entry name" value="MITOGEN-ACTIVATED PROTEIN KINASE KINASE KINASE 20-RELATED"/>
    <property type="match status" value="1"/>
</dbReference>
<sequence length="890" mass="101894">MEKKETLDDNSATNIAEDRTILDEKDITENATVMSVSTHSSTAKVTKNLQEGQMFGDYRIETLLGRGGMGAVYKAFDTKLQRFVALKLILSQNLTQTQLQRFFQEAQATAKLEHPNIVKLYSTGETPQHHLVMEYIDGDTLSRQYTKSYREIAELCSHISQALHFAHQNGIIHRDIKPSNIMITKDGVPKIMDFGLAKMTDIEQSLSNPGAILGTLAYMPVEQAEGRTVDKRSDVYSLGATLYELLCKRPPFDGESHLNVLHQIFNNDIISPTQLNPDIPRELEAICLKCLERNPEKRYQSAQLLADDLQNYLHHRPTMATPPNMMTYAIKFVMRHKIAVLLLSFVFFIVSAAGTFSYFQWQKAEVERKNAEEQRKKAVAESNNAQEQRKKAVAERKKAETERKNAERQRQKADAERKNANLHLAEIAKAKAEEIKKLAIKNSNSTLWADIALLCGRGLEFIVDQKPRTKRLRKQFKKLIRESIINYGLVWRKKGGSVVKVFVYNETIILFYHDGTVQYCHLYTGDIISKHKLQKWGKSVCFSPMKNGHIAFCTPREIVVWDYKAKKVFSQFTHSASVKDLVISDRFIATHDGDLVQIYTKTGEKIQELSLRTKVHIKGKNIQKFCDDLAISFAASGILRFDVNGHAGNFSIDNNMFFPEKYITQTNKVKLFANDSLVTISQDKELTVRSFVHDKLTHLKPVQLDSEFKIKSIDFDGKTLVVLGEDEIYMWKIKRKKREISLSQVPYGSQQKIRNTVEEQSNLLVSQEDRQYQLQFFRKLTLPTTCVAVKNGFLVSADEGEVKLWSLENDWYKRASKHMKASLPAEMQESSKDEEPDISLFDYRTDLAHGHYIEKLLESNPLQVVREIFQHDISKTLTSEPAVISYEVLK</sequence>
<evidence type="ECO:0000256" key="9">
    <source>
        <dbReference type="SAM" id="Phobius"/>
    </source>
</evidence>
<dbReference type="InterPro" id="IPR036322">
    <property type="entry name" value="WD40_repeat_dom_sf"/>
</dbReference>
<dbReference type="Proteomes" id="UP000326354">
    <property type="component" value="Chromosome"/>
</dbReference>
<dbReference type="InterPro" id="IPR008271">
    <property type="entry name" value="Ser/Thr_kinase_AS"/>
</dbReference>
<proteinExistence type="predicted"/>
<keyword evidence="9" id="KW-1133">Transmembrane helix</keyword>
<keyword evidence="9" id="KW-0472">Membrane</keyword>
<dbReference type="OrthoDB" id="500858at2"/>
<evidence type="ECO:0000256" key="8">
    <source>
        <dbReference type="SAM" id="MobiDB-lite"/>
    </source>
</evidence>
<gene>
    <name evidence="11" type="ORF">UABAM_01242</name>
</gene>
<organism evidence="11 12">
    <name type="scientific">Uabimicrobium amorphum</name>
    <dbReference type="NCBI Taxonomy" id="2596890"/>
    <lineage>
        <taxon>Bacteria</taxon>
        <taxon>Pseudomonadati</taxon>
        <taxon>Planctomycetota</taxon>
        <taxon>Candidatus Uabimicrobiia</taxon>
        <taxon>Candidatus Uabimicrobiales</taxon>
        <taxon>Candidatus Uabimicrobiaceae</taxon>
        <taxon>Candidatus Uabimicrobium</taxon>
    </lineage>
</organism>
<feature type="transmembrane region" description="Helical" evidence="9">
    <location>
        <begin position="338"/>
        <end position="361"/>
    </location>
</feature>
<keyword evidence="6 7" id="KW-0067">ATP-binding</keyword>
<evidence type="ECO:0000256" key="2">
    <source>
        <dbReference type="ARBA" id="ARBA00022527"/>
    </source>
</evidence>
<dbReference type="SUPFAM" id="SSF50978">
    <property type="entry name" value="WD40 repeat-like"/>
    <property type="match status" value="1"/>
</dbReference>
<reference evidence="11 12" key="1">
    <citation type="submission" date="2019-08" db="EMBL/GenBank/DDBJ databases">
        <title>Complete genome sequence of Candidatus Uab amorphum.</title>
        <authorList>
            <person name="Shiratori T."/>
            <person name="Suzuki S."/>
            <person name="Kakizawa Y."/>
            <person name="Ishida K."/>
        </authorList>
    </citation>
    <scope>NUCLEOTIDE SEQUENCE [LARGE SCALE GENOMIC DNA]</scope>
    <source>
        <strain evidence="11 12">SRT547</strain>
    </source>
</reference>
<evidence type="ECO:0000256" key="6">
    <source>
        <dbReference type="ARBA" id="ARBA00022840"/>
    </source>
</evidence>
<dbReference type="RefSeq" id="WP_151967125.1">
    <property type="nucleotide sequence ID" value="NZ_AP019860.1"/>
</dbReference>
<evidence type="ECO:0000256" key="1">
    <source>
        <dbReference type="ARBA" id="ARBA00012513"/>
    </source>
</evidence>
<dbReference type="Gene3D" id="3.30.200.20">
    <property type="entry name" value="Phosphorylase Kinase, domain 1"/>
    <property type="match status" value="1"/>
</dbReference>
<dbReference type="GO" id="GO:0005524">
    <property type="term" value="F:ATP binding"/>
    <property type="evidence" value="ECO:0007669"/>
    <property type="project" value="UniProtKB-UniRule"/>
</dbReference>
<dbReference type="SUPFAM" id="SSF56112">
    <property type="entry name" value="Protein kinase-like (PK-like)"/>
    <property type="match status" value="1"/>
</dbReference>
<dbReference type="FunFam" id="1.10.510.10:FF:000021">
    <property type="entry name" value="Serine/threonine protein kinase"/>
    <property type="match status" value="1"/>
</dbReference>
<dbReference type="Gene3D" id="2.130.10.10">
    <property type="entry name" value="YVTN repeat-like/Quinoprotein amine dehydrogenase"/>
    <property type="match status" value="2"/>
</dbReference>
<protein>
    <recommendedName>
        <fullName evidence="1">non-specific serine/threonine protein kinase</fullName>
        <ecNumber evidence="1">2.7.11.1</ecNumber>
    </recommendedName>
</protein>
<dbReference type="CDD" id="cd14014">
    <property type="entry name" value="STKc_PknB_like"/>
    <property type="match status" value="1"/>
</dbReference>
<accession>A0A5S9F2W2</accession>
<dbReference type="KEGG" id="uam:UABAM_01242"/>
<evidence type="ECO:0000313" key="12">
    <source>
        <dbReference type="Proteomes" id="UP000326354"/>
    </source>
</evidence>